<accession>A0A5B7KDA1</accession>
<sequence>MDSRHWSHYIPTSFYRLQPQRDSTERRLEGVGSEGLEECVARGGGGDLTTEGQGGAVGRGAGRVQREALDFNGGNVCGGNQWKGSDLWRL</sequence>
<dbReference type="EMBL" id="VSRR010144570">
    <property type="protein sequence ID" value="MPD05130.1"/>
    <property type="molecule type" value="Genomic_DNA"/>
</dbReference>
<proteinExistence type="predicted"/>
<protein>
    <submittedName>
        <fullName evidence="1">Uncharacterized protein</fullName>
    </submittedName>
</protein>
<comment type="caution">
    <text evidence="1">The sequence shown here is derived from an EMBL/GenBank/DDBJ whole genome shotgun (WGS) entry which is preliminary data.</text>
</comment>
<name>A0A5B7KDA1_PORTR</name>
<gene>
    <name evidence="1" type="ORF">E2C01_100858</name>
</gene>
<evidence type="ECO:0000313" key="1">
    <source>
        <dbReference type="EMBL" id="MPD05130.1"/>
    </source>
</evidence>
<dbReference type="AlphaFoldDB" id="A0A5B7KDA1"/>
<dbReference type="Proteomes" id="UP000324222">
    <property type="component" value="Unassembled WGS sequence"/>
</dbReference>
<reference evidence="1 2" key="1">
    <citation type="submission" date="2019-05" db="EMBL/GenBank/DDBJ databases">
        <title>Another draft genome of Portunus trituberculatus and its Hox gene families provides insights of decapod evolution.</title>
        <authorList>
            <person name="Jeong J.-H."/>
            <person name="Song I."/>
            <person name="Kim S."/>
            <person name="Choi T."/>
            <person name="Kim D."/>
            <person name="Ryu S."/>
            <person name="Kim W."/>
        </authorList>
    </citation>
    <scope>NUCLEOTIDE SEQUENCE [LARGE SCALE GENOMIC DNA]</scope>
    <source>
        <tissue evidence="1">Muscle</tissue>
    </source>
</reference>
<keyword evidence="2" id="KW-1185">Reference proteome</keyword>
<organism evidence="1 2">
    <name type="scientific">Portunus trituberculatus</name>
    <name type="common">Swimming crab</name>
    <name type="synonym">Neptunus trituberculatus</name>
    <dbReference type="NCBI Taxonomy" id="210409"/>
    <lineage>
        <taxon>Eukaryota</taxon>
        <taxon>Metazoa</taxon>
        <taxon>Ecdysozoa</taxon>
        <taxon>Arthropoda</taxon>
        <taxon>Crustacea</taxon>
        <taxon>Multicrustacea</taxon>
        <taxon>Malacostraca</taxon>
        <taxon>Eumalacostraca</taxon>
        <taxon>Eucarida</taxon>
        <taxon>Decapoda</taxon>
        <taxon>Pleocyemata</taxon>
        <taxon>Brachyura</taxon>
        <taxon>Eubrachyura</taxon>
        <taxon>Portunoidea</taxon>
        <taxon>Portunidae</taxon>
        <taxon>Portuninae</taxon>
        <taxon>Portunus</taxon>
    </lineage>
</organism>
<evidence type="ECO:0000313" key="2">
    <source>
        <dbReference type="Proteomes" id="UP000324222"/>
    </source>
</evidence>